<protein>
    <submittedName>
        <fullName evidence="1">Uncharacterized protein</fullName>
    </submittedName>
</protein>
<accession>A0ABY5Y8P4</accession>
<keyword evidence="2" id="KW-1185">Reference proteome</keyword>
<dbReference type="Proteomes" id="UP001059209">
    <property type="component" value="Chromosome"/>
</dbReference>
<proteinExistence type="predicted"/>
<sequence>MKLFKTNLMSVRLIILLSIFLEPFVLLSQSNQVDFSRRWFDDVIGQTNTGIFKGTAYSNEFRVINEQNQFYKESDFQTGSVTYSDQTYYDISLRYDVYNDQLLIRNESLSSEPIMVFDTKEVANFKIGKDAFEFIEAVSSRGDELFGFFEILLENDSLGLYKKNTKKLFKRTDEQRIYYEFVPKHFYLIKYKGHYFPLDKVKGMNKIFPEYSKSISISCRLHKELKKSNQDIYVLTVLKELFQEMSKAARENQ</sequence>
<organism evidence="1 2">
    <name type="scientific">Maribacter litopenaei</name>
    <dbReference type="NCBI Taxonomy" id="2976127"/>
    <lineage>
        <taxon>Bacteria</taxon>
        <taxon>Pseudomonadati</taxon>
        <taxon>Bacteroidota</taxon>
        <taxon>Flavobacteriia</taxon>
        <taxon>Flavobacteriales</taxon>
        <taxon>Flavobacteriaceae</taxon>
        <taxon>Maribacter</taxon>
    </lineage>
</organism>
<reference evidence="1" key="1">
    <citation type="submission" date="2022-09" db="EMBL/GenBank/DDBJ databases">
        <title>Maribacter litopenaei sp. nov., isolated from the intestinal tract of the Pacific White Shrimp, Litopenaeus vannamei.</title>
        <authorList>
            <person name="Kim S.Y."/>
            <person name="Hwang C.Y."/>
        </authorList>
    </citation>
    <scope>NUCLEOTIDE SEQUENCE</scope>
    <source>
        <strain evidence="1">HL-LV01</strain>
    </source>
</reference>
<gene>
    <name evidence="1" type="ORF">NYZ99_00805</name>
</gene>
<evidence type="ECO:0000313" key="1">
    <source>
        <dbReference type="EMBL" id="UWX55206.1"/>
    </source>
</evidence>
<name>A0ABY5Y8P4_9FLAO</name>
<dbReference type="RefSeq" id="WP_260573062.1">
    <property type="nucleotide sequence ID" value="NZ_CP104205.1"/>
</dbReference>
<evidence type="ECO:0000313" key="2">
    <source>
        <dbReference type="Proteomes" id="UP001059209"/>
    </source>
</evidence>
<dbReference type="EMBL" id="CP104205">
    <property type="protein sequence ID" value="UWX55206.1"/>
    <property type="molecule type" value="Genomic_DNA"/>
</dbReference>